<feature type="non-terminal residue" evidence="2">
    <location>
        <position position="1"/>
    </location>
</feature>
<proteinExistence type="predicted"/>
<feature type="non-terminal residue" evidence="2">
    <location>
        <position position="316"/>
    </location>
</feature>
<feature type="compositionally biased region" description="Acidic residues" evidence="1">
    <location>
        <begin position="258"/>
        <end position="270"/>
    </location>
</feature>
<dbReference type="EMBL" id="GBHO01036666">
    <property type="protein sequence ID" value="JAG06938.1"/>
    <property type="molecule type" value="Transcribed_RNA"/>
</dbReference>
<accession>A0A0A9WKA3</accession>
<name>A0A0A9WKA3_LYGHE</name>
<organism evidence="2">
    <name type="scientific">Lygus hesperus</name>
    <name type="common">Western plant bug</name>
    <dbReference type="NCBI Taxonomy" id="30085"/>
    <lineage>
        <taxon>Eukaryota</taxon>
        <taxon>Metazoa</taxon>
        <taxon>Ecdysozoa</taxon>
        <taxon>Arthropoda</taxon>
        <taxon>Hexapoda</taxon>
        <taxon>Insecta</taxon>
        <taxon>Pterygota</taxon>
        <taxon>Neoptera</taxon>
        <taxon>Paraneoptera</taxon>
        <taxon>Hemiptera</taxon>
        <taxon>Heteroptera</taxon>
        <taxon>Panheteroptera</taxon>
        <taxon>Cimicomorpha</taxon>
        <taxon>Miridae</taxon>
        <taxon>Mirini</taxon>
        <taxon>Lygus</taxon>
    </lineage>
</organism>
<protein>
    <submittedName>
        <fullName evidence="2">Bifunctional protein HldE</fullName>
    </submittedName>
</protein>
<reference evidence="2" key="2">
    <citation type="submission" date="2014-07" db="EMBL/GenBank/DDBJ databases">
        <authorList>
            <person name="Hull J."/>
        </authorList>
    </citation>
    <scope>NUCLEOTIDE SEQUENCE</scope>
</reference>
<evidence type="ECO:0000313" key="2">
    <source>
        <dbReference type="EMBL" id="JAG06938.1"/>
    </source>
</evidence>
<gene>
    <name evidence="2" type="primary">hldE_0</name>
    <name evidence="2" type="ORF">CM83_2727</name>
</gene>
<feature type="compositionally biased region" description="Polar residues" evidence="1">
    <location>
        <begin position="236"/>
        <end position="250"/>
    </location>
</feature>
<evidence type="ECO:0000256" key="1">
    <source>
        <dbReference type="SAM" id="MobiDB-lite"/>
    </source>
</evidence>
<feature type="region of interest" description="Disordered" evidence="1">
    <location>
        <begin position="231"/>
        <end position="283"/>
    </location>
</feature>
<reference evidence="2" key="1">
    <citation type="journal article" date="2014" name="PLoS ONE">
        <title>Transcriptome-Based Identification of ABC Transporters in the Western Tarnished Plant Bug Lygus hesperus.</title>
        <authorList>
            <person name="Hull J.J."/>
            <person name="Chaney K."/>
            <person name="Geib S.M."/>
            <person name="Fabrick J.A."/>
            <person name="Brent C.S."/>
            <person name="Walsh D."/>
            <person name="Lavine L.C."/>
        </authorList>
    </citation>
    <scope>NUCLEOTIDE SEQUENCE</scope>
</reference>
<sequence length="316" mass="35909">HGSYSFVHENFIYRINKFTNKRVYLSCRLSHCRGAGKGVKGASRGQIYNFTLTKPHNHPAEEHKIRLFEVKQYVRDEARLTEDSSKEIYERAVQLFNCYDISRACVEGLVKRSRERKENLTKKCAEDEHRKRKLISTRGESSSDSEEDIKKGRVCEDYTLPSCEDLQQSVTLEEYEDLVFEDVEEAAVVEIVQTQEIKNEEEHLIKSEDPGDKVASGIIVSADDNTVLDWNDESLPASSDVSDDVYSQESDYLKSEPESSESSDDLDELSECSGSNIIRPGPSCESYSRILQEAFNDSMSSKTMCSKQTNSRVHPG</sequence>
<dbReference type="AlphaFoldDB" id="A0A0A9WKA3"/>